<proteinExistence type="inferred from homology"/>
<dbReference type="FunFam" id="3.40.50.300:FF:000007">
    <property type="entry name" value="Pre-mRNA-splicing factor ATP-dependent RNA helicase"/>
    <property type="match status" value="1"/>
</dbReference>
<dbReference type="GO" id="GO:0003724">
    <property type="term" value="F:RNA helicase activity"/>
    <property type="evidence" value="ECO:0007669"/>
    <property type="project" value="UniProtKB-EC"/>
</dbReference>
<dbReference type="Gene3D" id="3.40.50.300">
    <property type="entry name" value="P-loop containing nucleotide triphosphate hydrolases"/>
    <property type="match status" value="2"/>
</dbReference>
<dbReference type="Gene3D" id="1.20.120.1080">
    <property type="match status" value="1"/>
</dbReference>
<dbReference type="PANTHER" id="PTHR18934:SF109">
    <property type="entry name" value="ATP-DEPENDENT RNA HELICASE DHX15 HOMOLOG"/>
    <property type="match status" value="1"/>
</dbReference>
<evidence type="ECO:0000256" key="5">
    <source>
        <dbReference type="ARBA" id="ARBA00022801"/>
    </source>
</evidence>
<dbReference type="GO" id="GO:0005681">
    <property type="term" value="C:spliceosomal complex"/>
    <property type="evidence" value="ECO:0007669"/>
    <property type="project" value="UniProtKB-KW"/>
</dbReference>
<evidence type="ECO:0000259" key="11">
    <source>
        <dbReference type="PROSITE" id="PS51192"/>
    </source>
</evidence>
<dbReference type="InterPro" id="IPR027417">
    <property type="entry name" value="P-loop_NTPase"/>
</dbReference>
<dbReference type="InterPro" id="IPR011545">
    <property type="entry name" value="DEAD/DEAH_box_helicase_dom"/>
</dbReference>
<dbReference type="FunFam" id="3.40.50.300:FF:001148">
    <property type="entry name" value="Pre-mRNA-splicing factor ATP-dependent RNA helicase DHX15/PRP43"/>
    <property type="match status" value="1"/>
</dbReference>
<dbReference type="InterPro" id="IPR002464">
    <property type="entry name" value="DNA/RNA_helicase_DEAH_CS"/>
</dbReference>
<dbReference type="SMART" id="SM00487">
    <property type="entry name" value="DEXDc"/>
    <property type="match status" value="1"/>
</dbReference>
<evidence type="ECO:0000256" key="7">
    <source>
        <dbReference type="ARBA" id="ARBA00022840"/>
    </source>
</evidence>
<dbReference type="CDD" id="cd17973">
    <property type="entry name" value="DEXHc_DHX15"/>
    <property type="match status" value="1"/>
</dbReference>
<keyword evidence="7" id="KW-0067">ATP-binding</keyword>
<comment type="caution">
    <text evidence="13">The sequence shown here is derived from an EMBL/GenBank/DDBJ whole genome shotgun (WGS) entry which is preliminary data.</text>
</comment>
<keyword evidence="4" id="KW-0547">Nucleotide-binding</keyword>
<dbReference type="PROSITE" id="PS51194">
    <property type="entry name" value="HELICASE_CTER"/>
    <property type="match status" value="1"/>
</dbReference>
<name>A0AAW1SI61_9CHLO</name>
<evidence type="ECO:0000256" key="3">
    <source>
        <dbReference type="ARBA" id="ARBA00022728"/>
    </source>
</evidence>
<protein>
    <recommendedName>
        <fullName evidence="1">RNA helicase</fullName>
        <ecNumber evidence="1">3.6.4.13</ecNumber>
    </recommendedName>
</protein>
<keyword evidence="14" id="KW-1185">Reference proteome</keyword>
<comment type="similarity">
    <text evidence="9">Belongs to the DEAD box helicase family. DEAH subfamily. DDX15/PRP43 sub-subfamily.</text>
</comment>
<dbReference type="Pfam" id="PF07717">
    <property type="entry name" value="OB_NTP_bind"/>
    <property type="match status" value="1"/>
</dbReference>
<dbReference type="CDD" id="cd18791">
    <property type="entry name" value="SF2_C_RHA"/>
    <property type="match status" value="1"/>
</dbReference>
<keyword evidence="5" id="KW-0378">Hydrolase</keyword>
<evidence type="ECO:0000256" key="10">
    <source>
        <dbReference type="ARBA" id="ARBA00047984"/>
    </source>
</evidence>
<feature type="domain" description="Helicase ATP-binding" evidence="11">
    <location>
        <begin position="59"/>
        <end position="223"/>
    </location>
</feature>
<evidence type="ECO:0000259" key="12">
    <source>
        <dbReference type="PROSITE" id="PS51194"/>
    </source>
</evidence>
<dbReference type="GO" id="GO:0016787">
    <property type="term" value="F:hydrolase activity"/>
    <property type="evidence" value="ECO:0007669"/>
    <property type="project" value="UniProtKB-KW"/>
</dbReference>
<dbReference type="GO" id="GO:0005524">
    <property type="term" value="F:ATP binding"/>
    <property type="evidence" value="ECO:0007669"/>
    <property type="project" value="UniProtKB-KW"/>
</dbReference>
<dbReference type="InterPro" id="IPR011709">
    <property type="entry name" value="DEAD-box_helicase_OB_fold"/>
</dbReference>
<keyword evidence="8" id="KW-0508">mRNA splicing</keyword>
<dbReference type="Pfam" id="PF04408">
    <property type="entry name" value="WHD_HA2"/>
    <property type="match status" value="1"/>
</dbReference>
<comment type="catalytic activity">
    <reaction evidence="10">
        <text>ATP + H2O = ADP + phosphate + H(+)</text>
        <dbReference type="Rhea" id="RHEA:13065"/>
        <dbReference type="ChEBI" id="CHEBI:15377"/>
        <dbReference type="ChEBI" id="CHEBI:15378"/>
        <dbReference type="ChEBI" id="CHEBI:30616"/>
        <dbReference type="ChEBI" id="CHEBI:43474"/>
        <dbReference type="ChEBI" id="CHEBI:456216"/>
        <dbReference type="EC" id="3.6.4.13"/>
    </reaction>
</comment>
<dbReference type="InterPro" id="IPR003593">
    <property type="entry name" value="AAA+_ATPase"/>
</dbReference>
<dbReference type="PROSITE" id="PS00690">
    <property type="entry name" value="DEAH_ATP_HELICASE"/>
    <property type="match status" value="1"/>
</dbReference>
<dbReference type="SMART" id="SM00490">
    <property type="entry name" value="HELICc"/>
    <property type="match status" value="1"/>
</dbReference>
<dbReference type="InterPro" id="IPR048333">
    <property type="entry name" value="HA2_WH"/>
</dbReference>
<dbReference type="InterPro" id="IPR014001">
    <property type="entry name" value="Helicase_ATP-bd"/>
</dbReference>
<dbReference type="AlphaFoldDB" id="A0AAW1SI61"/>
<feature type="domain" description="Helicase C-terminal" evidence="12">
    <location>
        <begin position="248"/>
        <end position="428"/>
    </location>
</feature>
<organism evidence="13 14">
    <name type="scientific">Elliptochloris bilobata</name>
    <dbReference type="NCBI Taxonomy" id="381761"/>
    <lineage>
        <taxon>Eukaryota</taxon>
        <taxon>Viridiplantae</taxon>
        <taxon>Chlorophyta</taxon>
        <taxon>core chlorophytes</taxon>
        <taxon>Trebouxiophyceae</taxon>
        <taxon>Trebouxiophyceae incertae sedis</taxon>
        <taxon>Elliptochloris clade</taxon>
        <taxon>Elliptochloris</taxon>
    </lineage>
</organism>
<sequence length="704" mass="79342">MADRKRKLDVFTDAPATNGAAGAVPTVNPFTGRAYSTRYYEILSKRRGLPVWQAREDFVQMIHKNQTTILVGETGSGKTTQIAQFISEAGYTNTGKMVACTQPRRVAAMSVARRVAEEMDVTLGEEVGYSIRFEECSGPRTKIKFMTDGMLLREAMSDPLLERYSVVILDEAHERTLATDVLFGLIKEVLKQRTDLKLVVMSATLEAEKFQGYFLDAPLMKVPGRLHPVEIFYTQEPERDYLEAAIRTVVQIHVCEPPGDILVFLTGEEEIEDACKKIAKEITQMGEQVGPLKVLPLYSTLPPQQQQRIFDSAPAPLRPGGPAGRKIVVSTNIAETSLTIDGIVYVIDPGFAKQKVYNPRIRVESLLVSPISRASAHQRAGRAGRTQPGKCFRLYTEASFKKDLQEQTYPEILRSNLGSVVLQLKKLGIDDLVHFDFMDPPAPETLMRALELLNYLGALDDNGNMTEVGQVMAEYPLDPQLAKMVVASPEFRCSNEILSIAAMLSVPNVFMRPREAAKAADEAKARFTHIDGDHLTLLNVYHAYKQNGEATEWCYDHFLNYRSIKAADSVRSQLVRIATRLGTRLVSTDFNSREYYTNIRKAITAGYFMQVAHLERTGHYLTVKDNQMVHLHPSTCLDHKPEWALYQEFVLTTRNYIRTVLDIKGEWLVDFAPHYYDLANFPAGEARRSLERLFAKRDRAKTKD</sequence>
<dbReference type="GO" id="GO:0006397">
    <property type="term" value="P:mRNA processing"/>
    <property type="evidence" value="ECO:0007669"/>
    <property type="project" value="UniProtKB-KW"/>
</dbReference>
<dbReference type="FunFam" id="1.20.120.1080:FF:000003">
    <property type="entry name" value="Pre-mRNA-splicing factor ATP-dependent RNA helicase PRP43"/>
    <property type="match status" value="1"/>
</dbReference>
<dbReference type="EC" id="3.6.4.13" evidence="1"/>
<dbReference type="Proteomes" id="UP001445335">
    <property type="component" value="Unassembled WGS sequence"/>
</dbReference>
<dbReference type="Pfam" id="PF21010">
    <property type="entry name" value="HA2_C"/>
    <property type="match status" value="1"/>
</dbReference>
<keyword evidence="3" id="KW-0747">Spliceosome</keyword>
<evidence type="ECO:0000313" key="14">
    <source>
        <dbReference type="Proteomes" id="UP001445335"/>
    </source>
</evidence>
<keyword evidence="6" id="KW-0347">Helicase</keyword>
<evidence type="ECO:0000256" key="4">
    <source>
        <dbReference type="ARBA" id="ARBA00022741"/>
    </source>
</evidence>
<dbReference type="InterPro" id="IPR001650">
    <property type="entry name" value="Helicase_C-like"/>
</dbReference>
<evidence type="ECO:0000256" key="2">
    <source>
        <dbReference type="ARBA" id="ARBA00022664"/>
    </source>
</evidence>
<evidence type="ECO:0000313" key="13">
    <source>
        <dbReference type="EMBL" id="KAK9845229.1"/>
    </source>
</evidence>
<reference evidence="13 14" key="1">
    <citation type="journal article" date="2024" name="Nat. Commun.">
        <title>Phylogenomics reveals the evolutionary origins of lichenization in chlorophyte algae.</title>
        <authorList>
            <person name="Puginier C."/>
            <person name="Libourel C."/>
            <person name="Otte J."/>
            <person name="Skaloud P."/>
            <person name="Haon M."/>
            <person name="Grisel S."/>
            <person name="Petersen M."/>
            <person name="Berrin J.G."/>
            <person name="Delaux P.M."/>
            <person name="Dal Grande F."/>
            <person name="Keller J."/>
        </authorList>
    </citation>
    <scope>NUCLEOTIDE SEQUENCE [LARGE SCALE GENOMIC DNA]</scope>
    <source>
        <strain evidence="13 14">SAG 245.80</strain>
    </source>
</reference>
<gene>
    <name evidence="13" type="ORF">WJX81_000551</name>
</gene>
<dbReference type="PANTHER" id="PTHR18934">
    <property type="entry name" value="ATP-DEPENDENT RNA HELICASE"/>
    <property type="match status" value="1"/>
</dbReference>
<dbReference type="PROSITE" id="PS51192">
    <property type="entry name" value="HELICASE_ATP_BIND_1"/>
    <property type="match status" value="1"/>
</dbReference>
<dbReference type="SMART" id="SM00382">
    <property type="entry name" value="AAA"/>
    <property type="match status" value="1"/>
</dbReference>
<dbReference type="GO" id="GO:0003723">
    <property type="term" value="F:RNA binding"/>
    <property type="evidence" value="ECO:0007669"/>
    <property type="project" value="TreeGrafter"/>
</dbReference>
<dbReference type="SUPFAM" id="SSF52540">
    <property type="entry name" value="P-loop containing nucleoside triphosphate hydrolases"/>
    <property type="match status" value="1"/>
</dbReference>
<evidence type="ECO:0000256" key="1">
    <source>
        <dbReference type="ARBA" id="ARBA00012552"/>
    </source>
</evidence>
<keyword evidence="2" id="KW-0507">mRNA processing</keyword>
<accession>A0AAW1SI61</accession>
<evidence type="ECO:0000256" key="6">
    <source>
        <dbReference type="ARBA" id="ARBA00022806"/>
    </source>
</evidence>
<dbReference type="Pfam" id="PF00270">
    <property type="entry name" value="DEAD"/>
    <property type="match status" value="1"/>
</dbReference>
<evidence type="ECO:0000256" key="8">
    <source>
        <dbReference type="ARBA" id="ARBA00023187"/>
    </source>
</evidence>
<evidence type="ECO:0000256" key="9">
    <source>
        <dbReference type="ARBA" id="ARBA00024333"/>
    </source>
</evidence>
<dbReference type="InterPro" id="IPR007502">
    <property type="entry name" value="Helicase-assoc_dom"/>
</dbReference>
<dbReference type="EMBL" id="JALJOU010000003">
    <property type="protein sequence ID" value="KAK9845229.1"/>
    <property type="molecule type" value="Genomic_DNA"/>
</dbReference>
<dbReference type="Pfam" id="PF00271">
    <property type="entry name" value="Helicase_C"/>
    <property type="match status" value="1"/>
</dbReference>
<dbReference type="InterPro" id="IPR044756">
    <property type="entry name" value="DHX15_DEXHc"/>
</dbReference>
<dbReference type="GO" id="GO:0008380">
    <property type="term" value="P:RNA splicing"/>
    <property type="evidence" value="ECO:0007669"/>
    <property type="project" value="UniProtKB-KW"/>
</dbReference>
<dbReference type="SMART" id="SM00847">
    <property type="entry name" value="HA2"/>
    <property type="match status" value="1"/>
</dbReference>